<evidence type="ECO:0000256" key="3">
    <source>
        <dbReference type="ARBA" id="ARBA00022833"/>
    </source>
</evidence>
<dbReference type="PANTHER" id="PTHR33337:SF40">
    <property type="entry name" value="CENP-V_GFA DOMAIN-CONTAINING PROTEIN-RELATED"/>
    <property type="match status" value="1"/>
</dbReference>
<evidence type="ECO:0000259" key="5">
    <source>
        <dbReference type="PROSITE" id="PS51891"/>
    </source>
</evidence>
<name>A0A840HWA0_9SPHN</name>
<protein>
    <recommendedName>
        <fullName evidence="5">CENP-V/GFA domain-containing protein</fullName>
    </recommendedName>
</protein>
<dbReference type="InterPro" id="IPR011057">
    <property type="entry name" value="Mss4-like_sf"/>
</dbReference>
<dbReference type="Pfam" id="PF04828">
    <property type="entry name" value="GFA"/>
    <property type="match status" value="1"/>
</dbReference>
<comment type="similarity">
    <text evidence="1">Belongs to the Gfa family.</text>
</comment>
<organism evidence="6 7">
    <name type="scientific">Rhizorhapis suberifaciens</name>
    <name type="common">corky root of lettuce</name>
    <dbReference type="NCBI Taxonomy" id="13656"/>
    <lineage>
        <taxon>Bacteria</taxon>
        <taxon>Pseudomonadati</taxon>
        <taxon>Pseudomonadota</taxon>
        <taxon>Alphaproteobacteria</taxon>
        <taxon>Sphingomonadales</taxon>
        <taxon>Sphingomonadaceae</taxon>
        <taxon>Rhizorhapis</taxon>
    </lineage>
</organism>
<keyword evidence="7" id="KW-1185">Reference proteome</keyword>
<accession>A0A840HWA0</accession>
<feature type="domain" description="CENP-V/GFA" evidence="5">
    <location>
        <begin position="5"/>
        <end position="128"/>
    </location>
</feature>
<dbReference type="GO" id="GO:0016846">
    <property type="term" value="F:carbon-sulfur lyase activity"/>
    <property type="evidence" value="ECO:0007669"/>
    <property type="project" value="InterPro"/>
</dbReference>
<dbReference type="Proteomes" id="UP000575068">
    <property type="component" value="Unassembled WGS sequence"/>
</dbReference>
<dbReference type="AlphaFoldDB" id="A0A840HWA0"/>
<evidence type="ECO:0000256" key="2">
    <source>
        <dbReference type="ARBA" id="ARBA00022723"/>
    </source>
</evidence>
<keyword evidence="3" id="KW-0862">Zinc</keyword>
<gene>
    <name evidence="6" type="ORF">HNQ99_002007</name>
</gene>
<reference evidence="6 7" key="1">
    <citation type="submission" date="2020-08" db="EMBL/GenBank/DDBJ databases">
        <title>Genomic Encyclopedia of Type Strains, Phase IV (KMG-IV): sequencing the most valuable type-strain genomes for metagenomic binning, comparative biology and taxonomic classification.</title>
        <authorList>
            <person name="Goeker M."/>
        </authorList>
    </citation>
    <scope>NUCLEOTIDE SEQUENCE [LARGE SCALE GENOMIC DNA]</scope>
    <source>
        <strain evidence="6 7">DSM 7465</strain>
    </source>
</reference>
<dbReference type="EMBL" id="JACHOV010000007">
    <property type="protein sequence ID" value="MBB4641694.1"/>
    <property type="molecule type" value="Genomic_DNA"/>
</dbReference>
<dbReference type="PANTHER" id="PTHR33337">
    <property type="entry name" value="GFA DOMAIN-CONTAINING PROTEIN"/>
    <property type="match status" value="1"/>
</dbReference>
<dbReference type="RefSeq" id="WP_184475497.1">
    <property type="nucleotide sequence ID" value="NZ_JACHOV010000007.1"/>
</dbReference>
<proteinExistence type="inferred from homology"/>
<keyword evidence="2" id="KW-0479">Metal-binding</keyword>
<evidence type="ECO:0000313" key="6">
    <source>
        <dbReference type="EMBL" id="MBB4641694.1"/>
    </source>
</evidence>
<dbReference type="GO" id="GO:0046872">
    <property type="term" value="F:metal ion binding"/>
    <property type="evidence" value="ECO:0007669"/>
    <property type="project" value="UniProtKB-KW"/>
</dbReference>
<dbReference type="InterPro" id="IPR006913">
    <property type="entry name" value="CENP-V/GFA"/>
</dbReference>
<comment type="caution">
    <text evidence="6">The sequence shown here is derived from an EMBL/GenBank/DDBJ whole genome shotgun (WGS) entry which is preliminary data.</text>
</comment>
<evidence type="ECO:0000256" key="4">
    <source>
        <dbReference type="ARBA" id="ARBA00023239"/>
    </source>
</evidence>
<sequence>MAKKMMGGCQCGRVRYVAEVEHEEAYLCHCRMCQQATGAVSIAFKNVPRSAVTWEGEGPDWYQSSPIARRPFCSHCGTPLGFAFLEGPNVDLTVGSFDEPGYFRPVHHFGAESMHEAWLDTTNLPRYRCDENEALVERWMKSVGKLPD</sequence>
<dbReference type="SUPFAM" id="SSF51316">
    <property type="entry name" value="Mss4-like"/>
    <property type="match status" value="1"/>
</dbReference>
<evidence type="ECO:0000313" key="7">
    <source>
        <dbReference type="Proteomes" id="UP000575068"/>
    </source>
</evidence>
<keyword evidence="4" id="KW-0456">Lyase</keyword>
<dbReference type="Gene3D" id="3.90.1590.10">
    <property type="entry name" value="glutathione-dependent formaldehyde- activating enzyme (gfa)"/>
    <property type="match status" value="1"/>
</dbReference>
<dbReference type="PROSITE" id="PS51891">
    <property type="entry name" value="CENP_V_GFA"/>
    <property type="match status" value="1"/>
</dbReference>
<evidence type="ECO:0000256" key="1">
    <source>
        <dbReference type="ARBA" id="ARBA00005495"/>
    </source>
</evidence>